<dbReference type="AlphaFoldDB" id="H2XMV1"/>
<dbReference type="InParanoid" id="H2XMV1"/>
<reference evidence="3" key="4">
    <citation type="submission" date="2025-09" db="UniProtKB">
        <authorList>
            <consortium name="Ensembl"/>
        </authorList>
    </citation>
    <scope>IDENTIFICATION</scope>
</reference>
<accession>H2XMV1</accession>
<evidence type="ECO:0000313" key="3">
    <source>
        <dbReference type="Ensembl" id="ENSCINP00000030984.1"/>
    </source>
</evidence>
<protein>
    <recommendedName>
        <fullName evidence="2">Nuclear cap-binding protein subunit 3</fullName>
    </recommendedName>
</protein>
<comment type="similarity">
    <text evidence="1">Belongs to the NCBP3 family.</text>
</comment>
<dbReference type="PANTHER" id="PTHR16291">
    <property type="entry name" value="NUCLEAR CAP-BINDING PROTEIN SUBUNIT 3"/>
    <property type="match status" value="1"/>
</dbReference>
<organism evidence="3 4">
    <name type="scientific">Ciona intestinalis</name>
    <name type="common">Transparent sea squirt</name>
    <name type="synonym">Ascidia intestinalis</name>
    <dbReference type="NCBI Taxonomy" id="7719"/>
    <lineage>
        <taxon>Eukaryota</taxon>
        <taxon>Metazoa</taxon>
        <taxon>Chordata</taxon>
        <taxon>Tunicata</taxon>
        <taxon>Ascidiacea</taxon>
        <taxon>Phlebobranchia</taxon>
        <taxon>Cionidae</taxon>
        <taxon>Ciona</taxon>
    </lineage>
</organism>
<reference evidence="4" key="1">
    <citation type="journal article" date="2002" name="Science">
        <title>The draft genome of Ciona intestinalis: insights into chordate and vertebrate origins.</title>
        <authorList>
            <person name="Dehal P."/>
            <person name="Satou Y."/>
            <person name="Campbell R.K."/>
            <person name="Chapman J."/>
            <person name="Degnan B."/>
            <person name="De Tomaso A."/>
            <person name="Davidson B."/>
            <person name="Di Gregorio A."/>
            <person name="Gelpke M."/>
            <person name="Goodstein D.M."/>
            <person name="Harafuji N."/>
            <person name="Hastings K.E."/>
            <person name="Ho I."/>
            <person name="Hotta K."/>
            <person name="Huang W."/>
            <person name="Kawashima T."/>
            <person name="Lemaire P."/>
            <person name="Martinez D."/>
            <person name="Meinertzhagen I.A."/>
            <person name="Necula S."/>
            <person name="Nonaka M."/>
            <person name="Putnam N."/>
            <person name="Rash S."/>
            <person name="Saiga H."/>
            <person name="Satake M."/>
            <person name="Terry A."/>
            <person name="Yamada L."/>
            <person name="Wang H.G."/>
            <person name="Awazu S."/>
            <person name="Azumi K."/>
            <person name="Boore J."/>
            <person name="Branno M."/>
            <person name="Chin-Bow S."/>
            <person name="DeSantis R."/>
            <person name="Doyle S."/>
            <person name="Francino P."/>
            <person name="Keys D.N."/>
            <person name="Haga S."/>
            <person name="Hayashi H."/>
            <person name="Hino K."/>
            <person name="Imai K.S."/>
            <person name="Inaba K."/>
            <person name="Kano S."/>
            <person name="Kobayashi K."/>
            <person name="Kobayashi M."/>
            <person name="Lee B.I."/>
            <person name="Makabe K.W."/>
            <person name="Manohar C."/>
            <person name="Matassi G."/>
            <person name="Medina M."/>
            <person name="Mochizuki Y."/>
            <person name="Mount S."/>
            <person name="Morishita T."/>
            <person name="Miura S."/>
            <person name="Nakayama A."/>
            <person name="Nishizaka S."/>
            <person name="Nomoto H."/>
            <person name="Ohta F."/>
            <person name="Oishi K."/>
            <person name="Rigoutsos I."/>
            <person name="Sano M."/>
            <person name="Sasaki A."/>
            <person name="Sasakura Y."/>
            <person name="Shoguchi E."/>
            <person name="Shin-i T."/>
            <person name="Spagnuolo A."/>
            <person name="Stainier D."/>
            <person name="Suzuki M.M."/>
            <person name="Tassy O."/>
            <person name="Takatori N."/>
            <person name="Tokuoka M."/>
            <person name="Yagi K."/>
            <person name="Yoshizaki F."/>
            <person name="Wada S."/>
            <person name="Zhang C."/>
            <person name="Hyatt P.D."/>
            <person name="Larimer F."/>
            <person name="Detter C."/>
            <person name="Doggett N."/>
            <person name="Glavina T."/>
            <person name="Hawkins T."/>
            <person name="Richardson P."/>
            <person name="Lucas S."/>
            <person name="Kohara Y."/>
            <person name="Levine M."/>
            <person name="Satoh N."/>
            <person name="Rokhsar D.S."/>
        </authorList>
    </citation>
    <scope>NUCLEOTIDE SEQUENCE [LARGE SCALE GENOMIC DNA]</scope>
</reference>
<dbReference type="HOGENOM" id="CLU_1618408_0_0_1"/>
<reference evidence="3" key="3">
    <citation type="submission" date="2025-08" db="UniProtKB">
        <authorList>
            <consortium name="Ensembl"/>
        </authorList>
    </citation>
    <scope>IDENTIFICATION</scope>
</reference>
<dbReference type="Ensembl" id="ENSCINT00000033007.1">
    <property type="protein sequence ID" value="ENSCINP00000030984.1"/>
    <property type="gene ID" value="ENSCING00000019754.1"/>
</dbReference>
<evidence type="ECO:0000313" key="4">
    <source>
        <dbReference type="Proteomes" id="UP000008144"/>
    </source>
</evidence>
<reference evidence="3" key="2">
    <citation type="journal article" date="2008" name="Genome Biol.">
        <title>Improved genome assembly and evidence-based global gene model set for the chordate Ciona intestinalis: new insight into intron and operon populations.</title>
        <authorList>
            <person name="Satou Y."/>
            <person name="Mineta K."/>
            <person name="Ogasawara M."/>
            <person name="Sasakura Y."/>
            <person name="Shoguchi E."/>
            <person name="Ueno K."/>
            <person name="Yamada L."/>
            <person name="Matsumoto J."/>
            <person name="Wasserscheid J."/>
            <person name="Dewar K."/>
            <person name="Wiley G.B."/>
            <person name="Macmil S.L."/>
            <person name="Roe B.A."/>
            <person name="Zeller R.W."/>
            <person name="Hastings K.E."/>
            <person name="Lemaire P."/>
            <person name="Lindquist E."/>
            <person name="Endo T."/>
            <person name="Hotta K."/>
            <person name="Inaba K."/>
        </authorList>
    </citation>
    <scope>NUCLEOTIDE SEQUENCE [LARGE SCALE GENOMIC DNA]</scope>
    <source>
        <strain evidence="3">wild type</strain>
    </source>
</reference>
<dbReference type="PANTHER" id="PTHR16291:SF0">
    <property type="entry name" value="NUCLEAR CAP-BINDING PROTEIN SUBUNIT 3"/>
    <property type="match status" value="1"/>
</dbReference>
<dbReference type="GeneTree" id="ENSGT00390000005712"/>
<evidence type="ECO:0000256" key="1">
    <source>
        <dbReference type="ARBA" id="ARBA00006069"/>
    </source>
</evidence>
<dbReference type="InterPro" id="IPR019416">
    <property type="entry name" value="NCBP3"/>
</dbReference>
<keyword evidence="4" id="KW-1185">Reference proteome</keyword>
<dbReference type="GO" id="GO:0000340">
    <property type="term" value="F:RNA 7-methylguanosine cap binding"/>
    <property type="evidence" value="ECO:0007669"/>
    <property type="project" value="InterPro"/>
</dbReference>
<name>H2XMV1_CIOIN</name>
<dbReference type="Proteomes" id="UP000008144">
    <property type="component" value="Chromosome 11"/>
</dbReference>
<sequence>MPGEVEVVEIGAANSLLPNLTICVDKDEDEEGAKPEILYEEEGKSMEEFEEKVEPDVKMKLTNFPRKKIYENKRLEAISSLGLSFEEAKKRRGERAKRFASPLNEKEETSAVVEDEGLPERVKLLKERIAEHNLKYDAADDEYIRTDALHLRGVNDMSTDDIFR</sequence>
<proteinExistence type="inferred from homology"/>
<evidence type="ECO:0000256" key="2">
    <source>
        <dbReference type="ARBA" id="ARBA00019876"/>
    </source>
</evidence>
<dbReference type="GO" id="GO:0003729">
    <property type="term" value="F:mRNA binding"/>
    <property type="evidence" value="ECO:0007669"/>
    <property type="project" value="InterPro"/>
</dbReference>
<dbReference type="EMBL" id="EAAA01000723">
    <property type="status" value="NOT_ANNOTATED_CDS"/>
    <property type="molecule type" value="Genomic_DNA"/>
</dbReference>